<sequence length="509" mass="51468">MASKHRRARSDSWALTLASFEEEDARLQGAPLGGAVKEEPLQELAEPHLLGLLGARSSSPPGAFVSSDSGGSPPPEEQGKQQQQQQQQQQQPAPPLGEATANALAAEGHAPRGRQGSGGLGVRGPATKKTTRGAAAAVAAGPVAMDEDWQPGRPSAATKHTQQPSSEDNGSDEDYTGHPGRRHGSAAGGGGGAPAAAASGAATAAALAEAAAADPSLLSLDPKRTRRILANRLSAARSKERRVRHAVELESKVHALGEQLDTLGRELQAQRARAAAATHARAEADGREMGLRQVVAHTVAANQALANELAQLQRSLGLQERVPTLPEGDRGGCGCGGGSSAATTPCSALGSPEGMGRLSDSSTATVRPEALLSLQAQPLLPQPGAHLAAQLPPQLAQQGLHQPQRAAFGHAQLAYGQPQQPKQLMPQSLAVLLALGGAGALAPSPDAGMLQMQAAVPDAYYAAALQPPMAHFTIDGAPQGPPLPLGAAPPGAGPLAGASGAALGPFGPL</sequence>
<keyword evidence="9" id="KW-1185">Reference proteome</keyword>
<evidence type="ECO:0000256" key="3">
    <source>
        <dbReference type="ARBA" id="ARBA00023125"/>
    </source>
</evidence>
<dbReference type="PANTHER" id="PTHR13690:SF124">
    <property type="entry name" value="TRANSCRIPTION FACTOR RF2A"/>
    <property type="match status" value="1"/>
</dbReference>
<feature type="compositionally biased region" description="Polar residues" evidence="6">
    <location>
        <begin position="158"/>
        <end position="168"/>
    </location>
</feature>
<dbReference type="PROSITE" id="PS50217">
    <property type="entry name" value="BZIP"/>
    <property type="match status" value="1"/>
</dbReference>
<dbReference type="Pfam" id="PF07716">
    <property type="entry name" value="bZIP_2"/>
    <property type="match status" value="1"/>
</dbReference>
<accession>A0A2V0PL49</accession>
<feature type="compositionally biased region" description="Low complexity" evidence="6">
    <location>
        <begin position="81"/>
        <end position="91"/>
    </location>
</feature>
<dbReference type="InterPro" id="IPR004827">
    <property type="entry name" value="bZIP"/>
</dbReference>
<dbReference type="PANTHER" id="PTHR13690">
    <property type="entry name" value="TRANSCRIPTION FACTOR POSF21-RELATED"/>
    <property type="match status" value="1"/>
</dbReference>
<evidence type="ECO:0000313" key="9">
    <source>
        <dbReference type="Proteomes" id="UP000247498"/>
    </source>
</evidence>
<feature type="region of interest" description="Disordered" evidence="6">
    <location>
        <begin position="30"/>
        <end position="196"/>
    </location>
</feature>
<evidence type="ECO:0000256" key="4">
    <source>
        <dbReference type="ARBA" id="ARBA00023163"/>
    </source>
</evidence>
<comment type="caution">
    <text evidence="8">The sequence shown here is derived from an EMBL/GenBank/DDBJ whole genome shotgun (WGS) entry which is preliminary data.</text>
</comment>
<keyword evidence="2" id="KW-0805">Transcription regulation</keyword>
<dbReference type="InterPro" id="IPR046347">
    <property type="entry name" value="bZIP_sf"/>
</dbReference>
<dbReference type="CDD" id="cd14703">
    <property type="entry name" value="bZIP_plant_RF2"/>
    <property type="match status" value="1"/>
</dbReference>
<dbReference type="Gene3D" id="1.20.5.170">
    <property type="match status" value="1"/>
</dbReference>
<dbReference type="AlphaFoldDB" id="A0A2V0PL49"/>
<keyword evidence="3" id="KW-0238">DNA-binding</keyword>
<reference evidence="8 9" key="1">
    <citation type="journal article" date="2018" name="Sci. Rep.">
        <title>Raphidocelis subcapitata (=Pseudokirchneriella subcapitata) provides an insight into genome evolution and environmental adaptations in the Sphaeropleales.</title>
        <authorList>
            <person name="Suzuki S."/>
            <person name="Yamaguchi H."/>
            <person name="Nakajima N."/>
            <person name="Kawachi M."/>
        </authorList>
    </citation>
    <scope>NUCLEOTIDE SEQUENCE [LARGE SCALE GENOMIC DNA]</scope>
    <source>
        <strain evidence="8 9">NIES-35</strain>
    </source>
</reference>
<dbReference type="InParanoid" id="A0A2V0PL49"/>
<evidence type="ECO:0000256" key="5">
    <source>
        <dbReference type="ARBA" id="ARBA00023242"/>
    </source>
</evidence>
<dbReference type="SUPFAM" id="SSF57959">
    <property type="entry name" value="Leucine zipper domain"/>
    <property type="match status" value="1"/>
</dbReference>
<dbReference type="Proteomes" id="UP000247498">
    <property type="component" value="Unassembled WGS sequence"/>
</dbReference>
<dbReference type="GO" id="GO:0003700">
    <property type="term" value="F:DNA-binding transcription factor activity"/>
    <property type="evidence" value="ECO:0007669"/>
    <property type="project" value="InterPro"/>
</dbReference>
<dbReference type="SMART" id="SM00338">
    <property type="entry name" value="BRLZ"/>
    <property type="match status" value="1"/>
</dbReference>
<evidence type="ECO:0000259" key="7">
    <source>
        <dbReference type="PROSITE" id="PS50217"/>
    </source>
</evidence>
<protein>
    <recommendedName>
        <fullName evidence="7">BZIP domain-containing protein</fullName>
    </recommendedName>
</protein>
<gene>
    <name evidence="8" type="ORF">Rsub_10799</name>
</gene>
<feature type="domain" description="BZIP" evidence="7">
    <location>
        <begin position="221"/>
        <end position="268"/>
    </location>
</feature>
<name>A0A2V0PL49_9CHLO</name>
<keyword evidence="5" id="KW-0539">Nucleus</keyword>
<dbReference type="GO" id="GO:0003677">
    <property type="term" value="F:DNA binding"/>
    <property type="evidence" value="ECO:0007669"/>
    <property type="project" value="UniProtKB-KW"/>
</dbReference>
<dbReference type="OrthoDB" id="1435597at2759"/>
<proteinExistence type="predicted"/>
<dbReference type="EMBL" id="BDRX01000130">
    <property type="protein sequence ID" value="GBF98610.1"/>
    <property type="molecule type" value="Genomic_DNA"/>
</dbReference>
<dbReference type="GO" id="GO:0005634">
    <property type="term" value="C:nucleus"/>
    <property type="evidence" value="ECO:0007669"/>
    <property type="project" value="UniProtKB-SubCell"/>
</dbReference>
<evidence type="ECO:0000313" key="8">
    <source>
        <dbReference type="EMBL" id="GBF98610.1"/>
    </source>
</evidence>
<feature type="compositionally biased region" description="Low complexity" evidence="6">
    <location>
        <begin position="123"/>
        <end position="144"/>
    </location>
</feature>
<comment type="subcellular location">
    <subcellularLocation>
        <location evidence="1">Nucleus</location>
    </subcellularLocation>
</comment>
<evidence type="ECO:0000256" key="1">
    <source>
        <dbReference type="ARBA" id="ARBA00004123"/>
    </source>
</evidence>
<evidence type="ECO:0000256" key="2">
    <source>
        <dbReference type="ARBA" id="ARBA00023015"/>
    </source>
</evidence>
<dbReference type="InterPro" id="IPR044759">
    <property type="entry name" value="bZIP_RF2"/>
</dbReference>
<evidence type="ECO:0000256" key="6">
    <source>
        <dbReference type="SAM" id="MobiDB-lite"/>
    </source>
</evidence>
<keyword evidence="4" id="KW-0804">Transcription</keyword>
<organism evidence="8 9">
    <name type="scientific">Raphidocelis subcapitata</name>
    <dbReference type="NCBI Taxonomy" id="307507"/>
    <lineage>
        <taxon>Eukaryota</taxon>
        <taxon>Viridiplantae</taxon>
        <taxon>Chlorophyta</taxon>
        <taxon>core chlorophytes</taxon>
        <taxon>Chlorophyceae</taxon>
        <taxon>CS clade</taxon>
        <taxon>Sphaeropleales</taxon>
        <taxon>Selenastraceae</taxon>
        <taxon>Raphidocelis</taxon>
    </lineage>
</organism>